<dbReference type="RefSeq" id="WP_028393261.1">
    <property type="nucleotide sequence ID" value="NZ_JACJHX010000001.1"/>
</dbReference>
<protein>
    <recommendedName>
        <fullName evidence="4">Fumarate hydratase class II</fullName>
        <shortName evidence="4">Fumarase C</shortName>
        <ecNumber evidence="4">4.2.1.2</ecNumber>
    </recommendedName>
    <alternativeName>
        <fullName evidence="4">Aerobic fumarase</fullName>
    </alternativeName>
    <alternativeName>
        <fullName evidence="4">Iron-independent fumarase</fullName>
    </alternativeName>
</protein>
<dbReference type="PRINTS" id="PR00145">
    <property type="entry name" value="ARGSUCLYASE"/>
</dbReference>
<feature type="binding site" evidence="4">
    <location>
        <position position="317"/>
    </location>
    <ligand>
        <name>substrate</name>
    </ligand>
</feature>
<feature type="binding site" evidence="4">
    <location>
        <begin position="322"/>
        <end position="324"/>
    </location>
    <ligand>
        <name>substrate</name>
    </ligand>
</feature>
<dbReference type="GO" id="GO:0004333">
    <property type="term" value="F:fumarate hydratase activity"/>
    <property type="evidence" value="ECO:0007669"/>
    <property type="project" value="UniProtKB-EC"/>
</dbReference>
<accession>A0ABR6CL15</accession>
<feature type="compositionally biased region" description="Basic and acidic residues" evidence="5">
    <location>
        <begin position="118"/>
        <end position="133"/>
    </location>
</feature>
<dbReference type="CDD" id="cd01362">
    <property type="entry name" value="Fumarase_classII"/>
    <property type="match status" value="1"/>
</dbReference>
<evidence type="ECO:0000256" key="3">
    <source>
        <dbReference type="ARBA" id="ARBA00023239"/>
    </source>
</evidence>
<evidence type="ECO:0000256" key="4">
    <source>
        <dbReference type="HAMAP-Rule" id="MF_00743"/>
    </source>
</evidence>
<keyword evidence="9" id="KW-1185">Reference proteome</keyword>
<dbReference type="InterPro" id="IPR024083">
    <property type="entry name" value="Fumarase/histidase_N"/>
</dbReference>
<comment type="caution">
    <text evidence="8">The sequence shown here is derived from an EMBL/GenBank/DDBJ whole genome shotgun (WGS) entry which is preliminary data.</text>
</comment>
<dbReference type="SUPFAM" id="SSF48557">
    <property type="entry name" value="L-aspartase-like"/>
    <property type="match status" value="1"/>
</dbReference>
<dbReference type="Proteomes" id="UP000626697">
    <property type="component" value="Unassembled WGS sequence"/>
</dbReference>
<comment type="function">
    <text evidence="4">Involved in the TCA cycle. Catalyzes the stereospecific interconversion of fumarate to L-malate.</text>
</comment>
<comment type="catalytic activity">
    <reaction evidence="4">
        <text>(S)-malate = fumarate + H2O</text>
        <dbReference type="Rhea" id="RHEA:12460"/>
        <dbReference type="ChEBI" id="CHEBI:15377"/>
        <dbReference type="ChEBI" id="CHEBI:15589"/>
        <dbReference type="ChEBI" id="CHEBI:29806"/>
        <dbReference type="EC" id="4.2.1.2"/>
    </reaction>
</comment>
<dbReference type="Gene3D" id="1.10.40.30">
    <property type="entry name" value="Fumarase/aspartase (C-terminal domain)"/>
    <property type="match status" value="1"/>
</dbReference>
<feature type="site" description="Important for catalytic activity" evidence="4">
    <location>
        <position position="329"/>
    </location>
</feature>
<dbReference type="Gene3D" id="1.20.200.10">
    <property type="entry name" value="Fumarase/aspartase (Central domain)"/>
    <property type="match status" value="1"/>
</dbReference>
<dbReference type="InterPro" id="IPR000362">
    <property type="entry name" value="Fumarate_lyase_fam"/>
</dbReference>
<evidence type="ECO:0000313" key="9">
    <source>
        <dbReference type="Proteomes" id="UP000626697"/>
    </source>
</evidence>
<dbReference type="InterPro" id="IPR005677">
    <property type="entry name" value="Fum_hydII"/>
</dbReference>
<reference evidence="8 9" key="1">
    <citation type="submission" date="2020-08" db="EMBL/GenBank/DDBJ databases">
        <title>Genomic Encyclopedia of Type Strains, Phase IV (KMG-IV): sequencing the most valuable type-strain genomes for metagenomic binning, comparative biology and taxonomic classification.</title>
        <authorList>
            <person name="Goeker M."/>
        </authorList>
    </citation>
    <scope>NUCLEOTIDE SEQUENCE [LARGE SCALE GENOMIC DNA]</scope>
    <source>
        <strain evidence="8 9">DSM 105481</strain>
    </source>
</reference>
<dbReference type="PANTHER" id="PTHR11444">
    <property type="entry name" value="ASPARTATEAMMONIA/ARGININOSUCCINATE/ADENYLOSUCCINATE LYASE"/>
    <property type="match status" value="1"/>
</dbReference>
<dbReference type="Pfam" id="PF00206">
    <property type="entry name" value="Lyase_1"/>
    <property type="match status" value="1"/>
</dbReference>
<dbReference type="InterPro" id="IPR008948">
    <property type="entry name" value="L-Aspartase-like"/>
</dbReference>
<feature type="binding site" evidence="4">
    <location>
        <position position="185"/>
    </location>
    <ligand>
        <name>substrate</name>
    </ligand>
</feature>
<dbReference type="PRINTS" id="PR00149">
    <property type="entry name" value="FUMRATELYASE"/>
</dbReference>
<evidence type="ECO:0000256" key="5">
    <source>
        <dbReference type="SAM" id="MobiDB-lite"/>
    </source>
</evidence>
<keyword evidence="2 4" id="KW-0816">Tricarboxylic acid cycle</keyword>
<dbReference type="InterPro" id="IPR018951">
    <property type="entry name" value="Fumarase_C_C"/>
</dbReference>
<dbReference type="Pfam" id="PF10415">
    <property type="entry name" value="FumaraseC_C"/>
    <property type="match status" value="1"/>
</dbReference>
<evidence type="ECO:0000313" key="8">
    <source>
        <dbReference type="EMBL" id="MBA9025318.1"/>
    </source>
</evidence>
<feature type="active site" evidence="4">
    <location>
        <position position="316"/>
    </location>
</feature>
<dbReference type="InterPro" id="IPR020557">
    <property type="entry name" value="Fumarate_lyase_CS"/>
</dbReference>
<dbReference type="EMBL" id="JACJHX010000001">
    <property type="protein sequence ID" value="MBA9025318.1"/>
    <property type="molecule type" value="Genomic_DNA"/>
</dbReference>
<feature type="domain" description="Fumarase C C-terminal" evidence="7">
    <location>
        <begin position="406"/>
        <end position="459"/>
    </location>
</feature>
<comment type="subcellular location">
    <subcellularLocation>
        <location evidence="4">Cytoplasm</location>
    </subcellularLocation>
</comment>
<name>A0ABR6CL15_9BACI</name>
<proteinExistence type="inferred from homology"/>
<feature type="binding site" evidence="4">
    <location>
        <begin position="97"/>
        <end position="99"/>
    </location>
    <ligand>
        <name>substrate</name>
    </ligand>
</feature>
<gene>
    <name evidence="4" type="primary">fumC</name>
    <name evidence="8" type="ORF">HNP81_000600</name>
</gene>
<evidence type="ECO:0000259" key="6">
    <source>
        <dbReference type="Pfam" id="PF00206"/>
    </source>
</evidence>
<organism evidence="8 9">
    <name type="scientific">Peribacillus huizhouensis</name>
    <dbReference type="NCBI Taxonomy" id="1501239"/>
    <lineage>
        <taxon>Bacteria</taxon>
        <taxon>Bacillati</taxon>
        <taxon>Bacillota</taxon>
        <taxon>Bacilli</taxon>
        <taxon>Bacillales</taxon>
        <taxon>Bacillaceae</taxon>
        <taxon>Peribacillus</taxon>
    </lineage>
</organism>
<feature type="binding site" description="in site B" evidence="4">
    <location>
        <begin position="127"/>
        <end position="130"/>
    </location>
    <ligand>
        <name>substrate</name>
    </ligand>
</feature>
<dbReference type="EC" id="4.2.1.2" evidence="4"/>
<evidence type="ECO:0000259" key="7">
    <source>
        <dbReference type="Pfam" id="PF10415"/>
    </source>
</evidence>
<keyword evidence="4" id="KW-0963">Cytoplasm</keyword>
<comment type="similarity">
    <text evidence="1 4">Belongs to the class-II fumarase/aspartase family. Fumarase subfamily.</text>
</comment>
<dbReference type="NCBIfam" id="TIGR00979">
    <property type="entry name" value="fumC_II"/>
    <property type="match status" value="1"/>
</dbReference>
<feature type="binding site" evidence="4">
    <location>
        <begin position="137"/>
        <end position="139"/>
    </location>
    <ligand>
        <name>substrate</name>
    </ligand>
</feature>
<keyword evidence="3 4" id="KW-0456">Lyase</keyword>
<sequence length="460" mass="50499">MEYRIEKDTMGEVKVPSDKYWGAQTERSRNNFKIGYEKMPIELIHAFAYVKQAAAKVNFDLGDLSEMKKNAIVKICGEILEGTLDEHFPLVVWQTGSGTQSNMNVNEVIANKGNEWLKENGSDEKLHPNDDVNKGQSSNDTFPTAMHIAAYVEVASKLVPAIKVLRDTFAAKEQEFADIVKIGRTHLQDATPITLGQEISGWRAMLDKSLYMIEESSKHILNLALGGTAVGTGINSKPEFAALSAQQMAADTGYDFVTSDNKFHALTSHDEIAYAHGAIKALAADLMKIANDVRWLASGPRSGIAEIAIPENEPGSSIMPGKVNPTQSEALTMIAVQVVGNDTAISFAASQGNFELNVYKPVIIYNFLQSVKLLTDGIHSFNDNCAVGITANLEKIKENVERSLMLVTALNPHIGYEKAAEIAKTAFKNNSTLKETALKLGYLNEEQFEEWVNPQNMVNN</sequence>
<dbReference type="HAMAP" id="MF_00743">
    <property type="entry name" value="FumaraseC"/>
    <property type="match status" value="1"/>
</dbReference>
<evidence type="ECO:0000256" key="2">
    <source>
        <dbReference type="ARBA" id="ARBA00022532"/>
    </source>
</evidence>
<dbReference type="Gene3D" id="1.10.275.10">
    <property type="entry name" value="Fumarase/aspartase (N-terminal domain)"/>
    <property type="match status" value="1"/>
</dbReference>
<comment type="miscellaneous">
    <text evidence="4">There are 2 substrate-binding sites: the catalytic A site, and the non-catalytic B site that may play a role in the transfer of substrate or product between the active site and the solvent. Alternatively, the B site may bind allosteric effectors.</text>
</comment>
<dbReference type="PANTHER" id="PTHR11444:SF1">
    <property type="entry name" value="FUMARATE HYDRATASE, MITOCHONDRIAL"/>
    <property type="match status" value="1"/>
</dbReference>
<dbReference type="NCBIfam" id="NF008909">
    <property type="entry name" value="PRK12273.1"/>
    <property type="match status" value="1"/>
</dbReference>
<feature type="domain" description="Fumarate lyase N-terminal" evidence="6">
    <location>
        <begin position="11"/>
        <end position="340"/>
    </location>
</feature>
<evidence type="ECO:0000256" key="1">
    <source>
        <dbReference type="ARBA" id="ARBA00009084"/>
    </source>
</evidence>
<comment type="pathway">
    <text evidence="4">Carbohydrate metabolism; tricarboxylic acid cycle; (S)-malate from fumarate: step 1/1.</text>
</comment>
<dbReference type="InterPro" id="IPR022761">
    <property type="entry name" value="Fumarate_lyase_N"/>
</dbReference>
<feature type="region of interest" description="Disordered" evidence="5">
    <location>
        <begin position="118"/>
        <end position="138"/>
    </location>
</feature>
<dbReference type="PROSITE" id="PS00163">
    <property type="entry name" value="FUMARATE_LYASES"/>
    <property type="match status" value="1"/>
</dbReference>
<feature type="active site" description="Proton donor/acceptor" evidence="4">
    <location>
        <position position="186"/>
    </location>
</feature>
<comment type="subunit">
    <text evidence="4">Homotetramer.</text>
</comment>